<proteinExistence type="predicted"/>
<evidence type="ECO:0000259" key="1">
    <source>
        <dbReference type="Pfam" id="PF04545"/>
    </source>
</evidence>
<accession>Q6HML9</accession>
<dbReference type="GO" id="GO:0006352">
    <property type="term" value="P:DNA-templated transcription initiation"/>
    <property type="evidence" value="ECO:0007669"/>
    <property type="project" value="InterPro"/>
</dbReference>
<evidence type="ECO:0000313" key="2">
    <source>
        <dbReference type="EMBL" id="AAT59214.1"/>
    </source>
</evidence>
<dbReference type="KEGG" id="btk:BT9727_0859"/>
<name>Q6HML9_BACHK</name>
<sequence>MGHNQLDVFYEKYQDKLNQPIVESFLREDKNYFLFKNAIIDPTEENKHRLDLAFKQHYKQVKMISYISKLIYFYSIDFDKKISLNNQRQLLNLDTPISTEENNTTSKLDILTSSKEDLTYLEFENIQKDIKEHISNDILFASLNLLSDKQLEILKLIYIVNYNNKEVAKLLGESEQTVSYNHKKAIKKLRNSMNFKNEV</sequence>
<gene>
    <name evidence="2" type="ordered locus">BT9727_0859</name>
</gene>
<feature type="domain" description="RNA polymerase sigma-70 region 4" evidence="1">
    <location>
        <begin position="143"/>
        <end position="191"/>
    </location>
</feature>
<dbReference type="AlphaFoldDB" id="Q6HML9"/>
<reference evidence="2 3" key="1">
    <citation type="journal article" date="2006" name="J. Bacteriol.">
        <title>Pathogenomic sequence analysis of Bacillus cereus and Bacillus thuringiensis isolates closely related to Bacillus anthracis.</title>
        <authorList>
            <person name="Han C.S."/>
            <person name="Xie G."/>
            <person name="Challacombe J.F."/>
            <person name="Altherr M.R."/>
            <person name="Bhotika S.S."/>
            <person name="Brown N."/>
            <person name="Bruce D."/>
            <person name="Campbell C.S."/>
            <person name="Campbell M.L."/>
            <person name="Chen J."/>
            <person name="Chertkov O."/>
            <person name="Cleland C."/>
            <person name="Dimitrijevic M."/>
            <person name="Doggett N.A."/>
            <person name="Fawcett J.J."/>
            <person name="Glavina T."/>
            <person name="Goodwin L.A."/>
            <person name="Green L.D."/>
            <person name="Hill K.K."/>
            <person name="Hitchcock P."/>
            <person name="Jackson P.J."/>
            <person name="Keim P."/>
            <person name="Kewalramani A.R."/>
            <person name="Longmire J."/>
            <person name="Lucas S."/>
            <person name="Malfatti S."/>
            <person name="McMurry K."/>
            <person name="Meincke L.J."/>
            <person name="Misra M."/>
            <person name="Moseman B.L."/>
            <person name="Mundt M."/>
            <person name="Munk A.C."/>
            <person name="Okinaka R.T."/>
            <person name="Parson-Quintana B."/>
            <person name="Reilly L.P."/>
            <person name="Richardson P."/>
            <person name="Robinson D.L."/>
            <person name="Rubin E."/>
            <person name="Saunders E."/>
            <person name="Tapia R."/>
            <person name="Tesmer J.G."/>
            <person name="Thayer N."/>
            <person name="Thompson L.S."/>
            <person name="Tice H."/>
            <person name="Ticknor L.O."/>
            <person name="Wills P.L."/>
            <person name="Brettin T.S."/>
            <person name="Gilna P."/>
        </authorList>
    </citation>
    <scope>NUCLEOTIDE SEQUENCE [LARGE SCALE GENOMIC DNA]</scope>
    <source>
        <strain evidence="2 3">97-27</strain>
    </source>
</reference>
<dbReference type="InterPro" id="IPR014284">
    <property type="entry name" value="RNA_pol_sigma-70_dom"/>
</dbReference>
<dbReference type="PATRIC" id="fig|281309.8.peg.902"/>
<dbReference type="Gene3D" id="1.20.140.160">
    <property type="match status" value="1"/>
</dbReference>
<evidence type="ECO:0000313" key="3">
    <source>
        <dbReference type="Proteomes" id="UP000001301"/>
    </source>
</evidence>
<dbReference type="Proteomes" id="UP000001301">
    <property type="component" value="Chromosome"/>
</dbReference>
<dbReference type="EMBL" id="AE017355">
    <property type="protein sequence ID" value="AAT59214.1"/>
    <property type="molecule type" value="Genomic_DNA"/>
</dbReference>
<dbReference type="SUPFAM" id="SSF88659">
    <property type="entry name" value="Sigma3 and sigma4 domains of RNA polymerase sigma factors"/>
    <property type="match status" value="1"/>
</dbReference>
<protein>
    <submittedName>
        <fullName evidence="2">Possible RNA polymerase sigma-B factor (Sigma-37) (General stress protein84) (GSP84)</fullName>
    </submittedName>
</protein>
<dbReference type="Pfam" id="PF04545">
    <property type="entry name" value="Sigma70_r4"/>
    <property type="match status" value="1"/>
</dbReference>
<organism evidence="2 3">
    <name type="scientific">Bacillus thuringiensis subsp. konkukian (strain 97-27)</name>
    <dbReference type="NCBI Taxonomy" id="281309"/>
    <lineage>
        <taxon>Bacteria</taxon>
        <taxon>Bacillati</taxon>
        <taxon>Bacillota</taxon>
        <taxon>Bacilli</taxon>
        <taxon>Bacillales</taxon>
        <taxon>Bacillaceae</taxon>
        <taxon>Bacillus</taxon>
        <taxon>Bacillus cereus group</taxon>
    </lineage>
</organism>
<dbReference type="CDD" id="cd06171">
    <property type="entry name" value="Sigma70_r4"/>
    <property type="match status" value="1"/>
</dbReference>
<dbReference type="RefSeq" id="WP_000509948.1">
    <property type="nucleotide sequence ID" value="NC_005957.1"/>
</dbReference>
<dbReference type="HOGENOM" id="CLU_115272_1_1_9"/>
<dbReference type="GO" id="GO:0003700">
    <property type="term" value="F:DNA-binding transcription factor activity"/>
    <property type="evidence" value="ECO:0007669"/>
    <property type="project" value="InterPro"/>
</dbReference>
<dbReference type="InterPro" id="IPR007630">
    <property type="entry name" value="RNA_pol_sigma70_r4"/>
</dbReference>
<dbReference type="InterPro" id="IPR013324">
    <property type="entry name" value="RNA_pol_sigma_r3/r4-like"/>
</dbReference>
<dbReference type="NCBIfam" id="TIGR02937">
    <property type="entry name" value="sigma70-ECF"/>
    <property type="match status" value="1"/>
</dbReference>